<keyword evidence="2" id="KW-1185">Reference proteome</keyword>
<dbReference type="Proteomes" id="UP000316621">
    <property type="component" value="Chromosome 9"/>
</dbReference>
<proteinExistence type="predicted"/>
<accession>A0A4Y7KWD7</accession>
<dbReference type="EMBL" id="CM010723">
    <property type="protein sequence ID" value="RZC77644.1"/>
    <property type="molecule type" value="Genomic_DNA"/>
</dbReference>
<gene>
    <name evidence="1" type="ORF">C5167_001848</name>
</gene>
<protein>
    <submittedName>
        <fullName evidence="1">Uncharacterized protein</fullName>
    </submittedName>
</protein>
<dbReference type="AlphaFoldDB" id="A0A4Y7KWD7"/>
<name>A0A4Y7KWD7_PAPSO</name>
<evidence type="ECO:0000313" key="1">
    <source>
        <dbReference type="EMBL" id="RZC77644.1"/>
    </source>
</evidence>
<evidence type="ECO:0000313" key="2">
    <source>
        <dbReference type="Proteomes" id="UP000316621"/>
    </source>
</evidence>
<dbReference type="Gramene" id="RZC77644">
    <property type="protein sequence ID" value="RZC77644"/>
    <property type="gene ID" value="C5167_001848"/>
</dbReference>
<reference evidence="1 2" key="1">
    <citation type="journal article" date="2018" name="Science">
        <title>The opium poppy genome and morphinan production.</title>
        <authorList>
            <person name="Guo L."/>
            <person name="Winzer T."/>
            <person name="Yang X."/>
            <person name="Li Y."/>
            <person name="Ning Z."/>
            <person name="He Z."/>
            <person name="Teodor R."/>
            <person name="Lu Y."/>
            <person name="Bowser T.A."/>
            <person name="Graham I.A."/>
            <person name="Ye K."/>
        </authorList>
    </citation>
    <scope>NUCLEOTIDE SEQUENCE [LARGE SCALE GENOMIC DNA]</scope>
    <source>
        <strain evidence="2">cv. HN1</strain>
        <tissue evidence="1">Leaves</tissue>
    </source>
</reference>
<organism evidence="1 2">
    <name type="scientific">Papaver somniferum</name>
    <name type="common">Opium poppy</name>
    <dbReference type="NCBI Taxonomy" id="3469"/>
    <lineage>
        <taxon>Eukaryota</taxon>
        <taxon>Viridiplantae</taxon>
        <taxon>Streptophyta</taxon>
        <taxon>Embryophyta</taxon>
        <taxon>Tracheophyta</taxon>
        <taxon>Spermatophyta</taxon>
        <taxon>Magnoliopsida</taxon>
        <taxon>Ranunculales</taxon>
        <taxon>Papaveraceae</taxon>
        <taxon>Papaveroideae</taxon>
        <taxon>Papaver</taxon>
    </lineage>
</organism>
<sequence length="34" mass="3650">MSGVPTHRHAGTVGFANKQAKCSARGQFSIDFDQ</sequence>